<comment type="caution">
    <text evidence="3">The sequence shown here is derived from an EMBL/GenBank/DDBJ whole genome shotgun (WGS) entry which is preliminary data.</text>
</comment>
<dbReference type="AlphaFoldDB" id="A0A4Q6IBZ6"/>
<proteinExistence type="predicted"/>
<protein>
    <submittedName>
        <fullName evidence="3">Uncharacterized protein</fullName>
    </submittedName>
</protein>
<feature type="compositionally biased region" description="Basic and acidic residues" evidence="1">
    <location>
        <begin position="41"/>
        <end position="51"/>
    </location>
</feature>
<keyword evidence="2" id="KW-0472">Membrane</keyword>
<keyword evidence="4" id="KW-1185">Reference proteome</keyword>
<dbReference type="Proteomes" id="UP000293377">
    <property type="component" value="Unassembled WGS sequence"/>
</dbReference>
<keyword evidence="2" id="KW-1133">Transmembrane helix</keyword>
<organism evidence="3 4">
    <name type="scientific">Ehrlichia minasensis</name>
    <dbReference type="NCBI Taxonomy" id="1242993"/>
    <lineage>
        <taxon>Bacteria</taxon>
        <taxon>Pseudomonadati</taxon>
        <taxon>Pseudomonadota</taxon>
        <taxon>Alphaproteobacteria</taxon>
        <taxon>Rickettsiales</taxon>
        <taxon>Anaplasmataceae</taxon>
        <taxon>Ehrlichia</taxon>
    </lineage>
</organism>
<name>A0A4Q6IBZ6_9RICK</name>
<evidence type="ECO:0000256" key="1">
    <source>
        <dbReference type="SAM" id="MobiDB-lite"/>
    </source>
</evidence>
<keyword evidence="2" id="KW-0812">Transmembrane</keyword>
<gene>
    <name evidence="3" type="ORF">DRF75_02230</name>
</gene>
<accession>A0A4Q6IBZ6</accession>
<evidence type="ECO:0000313" key="3">
    <source>
        <dbReference type="EMBL" id="RZB12818.1"/>
    </source>
</evidence>
<feature type="transmembrane region" description="Helical" evidence="2">
    <location>
        <begin position="6"/>
        <end position="26"/>
    </location>
</feature>
<dbReference type="RefSeq" id="WP_045170941.1">
    <property type="nucleotide sequence ID" value="NZ_QOHL01000007.1"/>
</dbReference>
<reference evidence="3 4" key="1">
    <citation type="submission" date="2018-06" db="EMBL/GenBank/DDBJ databases">
        <title>Complete Genome Sequence of Ehrlichia minasensis Isolated From Cattle.</title>
        <authorList>
            <person name="Aguiar D.M."/>
            <person name="Araujo J.P.A.Jr."/>
            <person name="Nakazato L."/>
            <person name="Bard E."/>
            <person name="Cabezas-Cruz A."/>
        </authorList>
    </citation>
    <scope>NUCLEOTIDE SEQUENCE [LARGE SCALE GENOMIC DNA]</scope>
    <source>
        <strain evidence="3 4">B11</strain>
    </source>
</reference>
<evidence type="ECO:0000256" key="2">
    <source>
        <dbReference type="SAM" id="Phobius"/>
    </source>
</evidence>
<sequence>MNNNCVGIIIGVVFVLMIVMVLVSMFQRNISILNCVNGEQSKTDGTDHETNDDASAQGKGASADDLINEGHREGVDLSIESVVSQQLSRS</sequence>
<feature type="region of interest" description="Disordered" evidence="1">
    <location>
        <begin position="39"/>
        <end position="65"/>
    </location>
</feature>
<dbReference type="EMBL" id="QOHL01000007">
    <property type="protein sequence ID" value="RZB12818.1"/>
    <property type="molecule type" value="Genomic_DNA"/>
</dbReference>
<evidence type="ECO:0000313" key="4">
    <source>
        <dbReference type="Proteomes" id="UP000293377"/>
    </source>
</evidence>